<dbReference type="PROSITE" id="PS60002">
    <property type="entry name" value="PHOSPHOKETOLASE_1"/>
    <property type="match status" value="1"/>
</dbReference>
<evidence type="ECO:0000256" key="4">
    <source>
        <dbReference type="ARBA" id="ARBA00023239"/>
    </source>
</evidence>
<dbReference type="InterPro" id="IPR029061">
    <property type="entry name" value="THDP-binding"/>
</dbReference>
<evidence type="ECO:0000259" key="6">
    <source>
        <dbReference type="Pfam" id="PF09364"/>
    </source>
</evidence>
<dbReference type="Pfam" id="PF09363">
    <property type="entry name" value="XFP_C"/>
    <property type="match status" value="1"/>
</dbReference>
<comment type="cofactor">
    <cofactor evidence="1">
        <name>thiamine diphosphate</name>
        <dbReference type="ChEBI" id="CHEBI:58937"/>
    </cofactor>
</comment>
<comment type="similarity">
    <text evidence="2">Belongs to the XFP family.</text>
</comment>
<dbReference type="PANTHER" id="PTHR31273">
    <property type="entry name" value="PHOSPHOKETOLASE-RELATED"/>
    <property type="match status" value="1"/>
</dbReference>
<sequence length="816" mass="90210">MPDQYTTPPKPSLLNPNSPLERLSVDLSLDALGSRLDIDGLLAFQRAANYLAAAQIFLQSNVLLEKGFSQDDIKPRLLGHWGTCAGLNLTYAHASALITRHAEDGDDAQFIYVTGPGHGAPAVLAALYIEGSITRFYSQYTLDRIGLEKFVKSFSWPGGFPSHVNAETPGAIHEGGELGYALAVAYGSVMDKPNLVAIAVIGDGESESGPTAGSWHAGAVLPILHLKYISERTIPGTMDDLELLCLFTGYGYQVRFVEYGELPNTEDQAKRKELELNKSMGVSMEWAYGEIRKIQKAARTGNPIVKPRWPIIILRTPKGMTGPRFLGDKQVVGSFRSHQVPLPLAKTDTSQFEDLQRWLASYNFQDLLVRAPTSAHNEGADPEAFFSKEVVRILPKRVERRMGMIKETYAGYEPLDVPDFKDYVNESGKDASPMKTLGEYLVDVVKRNPTTFRIFSPDELGSNKLDAVFSVTNRQFQWDPETANIGGRVVEVLSEHILQGFVQGYTLTGRTALFPSYEAFLGIVTTMVQQYAKFNKVAVETKWRSDVPSLNYIETSTFSLLTLPHHMVRVYLPPDAATTVCVMAHCLRSKNYVNLVIGSKAETSAYLSIEETERHCVAGATIWKRYSTDEGRNPDVALVGIGVETTAEVIAAAALLRKEGVRVRVINVIDLMILGEYGTHPHALSNESFNGLFGTDTPVVINYHGYPANVKSLLFARDHPISRKRFEVLGYIEQGTTTTPWSMLRMNQAGRFDVAERAIALISTAQPNGLIAAKGNELRAWYMHQNHDMRAVHEKYALEHGVDSPDLKSGAVLHEA</sequence>
<dbReference type="SUPFAM" id="SSF52922">
    <property type="entry name" value="TK C-terminal domain-like"/>
    <property type="match status" value="1"/>
</dbReference>
<dbReference type="PIRSF" id="PIRSF017245">
    <property type="entry name" value="Phosphoketolase"/>
    <property type="match status" value="1"/>
</dbReference>
<dbReference type="InterPro" id="IPR019790">
    <property type="entry name" value="Xul5P/Fru6P_PKetolase_CS"/>
</dbReference>
<dbReference type="Proteomes" id="UP000886523">
    <property type="component" value="Unassembled WGS sequence"/>
</dbReference>
<feature type="domain" description="Xylulose 5-phosphate/Fructose 6-phosphate phosphoketolase C-terminal" evidence="5">
    <location>
        <begin position="600"/>
        <end position="808"/>
    </location>
</feature>
<protein>
    <recommendedName>
        <fullName evidence="9">Phosphoketolase</fullName>
    </recommendedName>
</protein>
<dbReference type="GO" id="GO:0016832">
    <property type="term" value="F:aldehyde-lyase activity"/>
    <property type="evidence" value="ECO:0007669"/>
    <property type="project" value="InterPro"/>
</dbReference>
<keyword evidence="4" id="KW-0456">Lyase</keyword>
<dbReference type="Gene3D" id="3.40.50.970">
    <property type="match status" value="2"/>
</dbReference>
<evidence type="ECO:0000313" key="8">
    <source>
        <dbReference type="Proteomes" id="UP000886523"/>
    </source>
</evidence>
<dbReference type="EMBL" id="MU128931">
    <property type="protein sequence ID" value="KAF9517460.1"/>
    <property type="molecule type" value="Genomic_DNA"/>
</dbReference>
<dbReference type="InterPro" id="IPR005593">
    <property type="entry name" value="Xul5P/Fru6P_PKetolase"/>
</dbReference>
<dbReference type="InterPro" id="IPR018969">
    <property type="entry name" value="Xul5P/Fru6P_PKetolase_C"/>
</dbReference>
<dbReference type="Pfam" id="PF09364">
    <property type="entry name" value="XFP_N"/>
    <property type="match status" value="1"/>
</dbReference>
<dbReference type="Pfam" id="PF03894">
    <property type="entry name" value="XFP"/>
    <property type="match status" value="1"/>
</dbReference>
<proteinExistence type="inferred from homology"/>
<evidence type="ECO:0000259" key="5">
    <source>
        <dbReference type="Pfam" id="PF09363"/>
    </source>
</evidence>
<evidence type="ECO:0000313" key="7">
    <source>
        <dbReference type="EMBL" id="KAF9517460.1"/>
    </source>
</evidence>
<comment type="caution">
    <text evidence="7">The sequence shown here is derived from an EMBL/GenBank/DDBJ whole genome shotgun (WGS) entry which is preliminary data.</text>
</comment>
<dbReference type="InterPro" id="IPR009014">
    <property type="entry name" value="Transketo_C/PFOR_II"/>
</dbReference>
<evidence type="ECO:0000256" key="1">
    <source>
        <dbReference type="ARBA" id="ARBA00001964"/>
    </source>
</evidence>
<name>A0A9P6B4K6_9AGAM</name>
<dbReference type="AlphaFoldDB" id="A0A9P6B4K6"/>
<organism evidence="7 8">
    <name type="scientific">Hydnum rufescens UP504</name>
    <dbReference type="NCBI Taxonomy" id="1448309"/>
    <lineage>
        <taxon>Eukaryota</taxon>
        <taxon>Fungi</taxon>
        <taxon>Dikarya</taxon>
        <taxon>Basidiomycota</taxon>
        <taxon>Agaricomycotina</taxon>
        <taxon>Agaricomycetes</taxon>
        <taxon>Cantharellales</taxon>
        <taxon>Hydnaceae</taxon>
        <taxon>Hydnum</taxon>
    </lineage>
</organism>
<gene>
    <name evidence="7" type="ORF">BS47DRAFT_1371333</name>
</gene>
<dbReference type="InterPro" id="IPR019789">
    <property type="entry name" value="Xul5P/Fru6P_PKetolase_ThDP_BS"/>
</dbReference>
<feature type="domain" description="Xylulose 5-phosphate/Fructose 6-phosphate phosphoketolase N-terminal" evidence="6">
    <location>
        <begin position="38"/>
        <end position="412"/>
    </location>
</feature>
<dbReference type="SUPFAM" id="SSF52518">
    <property type="entry name" value="Thiamin diphosphate-binding fold (THDP-binding)"/>
    <property type="match status" value="2"/>
</dbReference>
<dbReference type="PANTHER" id="PTHR31273:SF1">
    <property type="entry name" value="PHOSPHOKETOLASE-RELATED"/>
    <property type="match status" value="1"/>
</dbReference>
<keyword evidence="3" id="KW-0786">Thiamine pyrophosphate</keyword>
<dbReference type="OrthoDB" id="2532903at2759"/>
<dbReference type="Gene3D" id="3.40.50.920">
    <property type="match status" value="1"/>
</dbReference>
<dbReference type="GO" id="GO:0005975">
    <property type="term" value="P:carbohydrate metabolic process"/>
    <property type="evidence" value="ECO:0007669"/>
    <property type="project" value="InterPro"/>
</dbReference>
<dbReference type="InterPro" id="IPR018970">
    <property type="entry name" value="Xul5P/Fru6P_PKetolase_N"/>
</dbReference>
<evidence type="ECO:0008006" key="9">
    <source>
        <dbReference type="Google" id="ProtNLM"/>
    </source>
</evidence>
<evidence type="ECO:0000256" key="3">
    <source>
        <dbReference type="ARBA" id="ARBA00023052"/>
    </source>
</evidence>
<accession>A0A9P6B4K6</accession>
<keyword evidence="8" id="KW-1185">Reference proteome</keyword>
<dbReference type="PROSITE" id="PS60003">
    <property type="entry name" value="PHOSPHOKETOLASE_2"/>
    <property type="match status" value="1"/>
</dbReference>
<evidence type="ECO:0000256" key="2">
    <source>
        <dbReference type="ARBA" id="ARBA00005623"/>
    </source>
</evidence>
<reference evidence="7" key="1">
    <citation type="journal article" date="2020" name="Nat. Commun.">
        <title>Large-scale genome sequencing of mycorrhizal fungi provides insights into the early evolution of symbiotic traits.</title>
        <authorList>
            <person name="Miyauchi S."/>
            <person name="Kiss E."/>
            <person name="Kuo A."/>
            <person name="Drula E."/>
            <person name="Kohler A."/>
            <person name="Sanchez-Garcia M."/>
            <person name="Morin E."/>
            <person name="Andreopoulos B."/>
            <person name="Barry K.W."/>
            <person name="Bonito G."/>
            <person name="Buee M."/>
            <person name="Carver A."/>
            <person name="Chen C."/>
            <person name="Cichocki N."/>
            <person name="Clum A."/>
            <person name="Culley D."/>
            <person name="Crous P.W."/>
            <person name="Fauchery L."/>
            <person name="Girlanda M."/>
            <person name="Hayes R.D."/>
            <person name="Keri Z."/>
            <person name="LaButti K."/>
            <person name="Lipzen A."/>
            <person name="Lombard V."/>
            <person name="Magnuson J."/>
            <person name="Maillard F."/>
            <person name="Murat C."/>
            <person name="Nolan M."/>
            <person name="Ohm R.A."/>
            <person name="Pangilinan J."/>
            <person name="Pereira M.F."/>
            <person name="Perotto S."/>
            <person name="Peter M."/>
            <person name="Pfister S."/>
            <person name="Riley R."/>
            <person name="Sitrit Y."/>
            <person name="Stielow J.B."/>
            <person name="Szollosi G."/>
            <person name="Zifcakova L."/>
            <person name="Stursova M."/>
            <person name="Spatafora J.W."/>
            <person name="Tedersoo L."/>
            <person name="Vaario L.M."/>
            <person name="Yamada A."/>
            <person name="Yan M."/>
            <person name="Wang P."/>
            <person name="Xu J."/>
            <person name="Bruns T."/>
            <person name="Baldrian P."/>
            <person name="Vilgalys R."/>
            <person name="Dunand C."/>
            <person name="Henrissat B."/>
            <person name="Grigoriev I.V."/>
            <person name="Hibbett D."/>
            <person name="Nagy L.G."/>
            <person name="Martin F.M."/>
        </authorList>
    </citation>
    <scope>NUCLEOTIDE SEQUENCE</scope>
    <source>
        <strain evidence="7">UP504</strain>
    </source>
</reference>